<dbReference type="InterPro" id="IPR051504">
    <property type="entry name" value="Plant_metabolite_acyltrans"/>
</dbReference>
<dbReference type="ExpressionAtlas" id="A0A5S9XGY8">
    <property type="expression patterns" value="baseline and differential"/>
</dbReference>
<evidence type="ECO:0000313" key="3">
    <source>
        <dbReference type="EMBL" id="CAA0384132.1"/>
    </source>
</evidence>
<dbReference type="Proteomes" id="UP000434276">
    <property type="component" value="Unassembled WGS sequence"/>
</dbReference>
<dbReference type="AlphaFoldDB" id="A0A5S9XGY8"/>
<dbReference type="PANTHER" id="PTHR31625">
    <property type="match status" value="1"/>
</dbReference>
<evidence type="ECO:0000313" key="4">
    <source>
        <dbReference type="Proteomes" id="UP000434276"/>
    </source>
</evidence>
<proteinExistence type="predicted"/>
<evidence type="ECO:0008006" key="5">
    <source>
        <dbReference type="Google" id="ProtNLM"/>
    </source>
</evidence>
<keyword evidence="1" id="KW-0808">Transferase</keyword>
<dbReference type="InterPro" id="IPR023213">
    <property type="entry name" value="CAT-like_dom_sf"/>
</dbReference>
<reference evidence="3 4" key="1">
    <citation type="submission" date="2019-12" db="EMBL/GenBank/DDBJ databases">
        <authorList>
            <person name="Jiao W.-B."/>
            <person name="Schneeberger K."/>
        </authorList>
    </citation>
    <scope>NUCLEOTIDE SEQUENCE [LARGE SCALE GENOMIC DNA]</scope>
    <source>
        <strain evidence="4">cv. C24</strain>
    </source>
</reference>
<protein>
    <recommendedName>
        <fullName evidence="5">HXXXD-type acyl-transferase family protein</fullName>
    </recommendedName>
</protein>
<accession>A0A5S9XGY8</accession>
<dbReference type="Gene3D" id="3.30.559.10">
    <property type="entry name" value="Chloramphenicol acetyltransferase-like domain"/>
    <property type="match status" value="1"/>
</dbReference>
<dbReference type="GO" id="GO:0016747">
    <property type="term" value="F:acyltransferase activity, transferring groups other than amino-acyl groups"/>
    <property type="evidence" value="ECO:0007669"/>
    <property type="project" value="UniProtKB-ARBA"/>
</dbReference>
<gene>
    <name evidence="3" type="ORF">C24_LOCUS14325</name>
</gene>
<keyword evidence="2" id="KW-0012">Acyltransferase</keyword>
<evidence type="ECO:0000256" key="1">
    <source>
        <dbReference type="ARBA" id="ARBA00022679"/>
    </source>
</evidence>
<evidence type="ECO:0000256" key="2">
    <source>
        <dbReference type="ARBA" id="ARBA00023315"/>
    </source>
</evidence>
<dbReference type="OrthoDB" id="1039005at2759"/>
<sequence>MKSMCYFLYEKDGKRTLKPPPRGDISTDLVRITLQLTQEKVKKLKERAKQESARSLHDLYLSTFVVTMAYLWSCLVKARDPLVPERYFGNCVFPIGCFGYKAKLLLGRDGFLNAIEILGDSVKSLGSPGIEALCELYIDGTKEVKPGTQVDSVSGSNRTGVYGSDFGWGKPVNHEIVSIDWYAVFTISERRDEIWSR</sequence>
<dbReference type="EMBL" id="CACSHJ010000089">
    <property type="protein sequence ID" value="CAA0384132.1"/>
    <property type="molecule type" value="Genomic_DNA"/>
</dbReference>
<name>A0A5S9XGY8_ARATH</name>
<organism evidence="3 4">
    <name type="scientific">Arabidopsis thaliana</name>
    <name type="common">Mouse-ear cress</name>
    <dbReference type="NCBI Taxonomy" id="3702"/>
    <lineage>
        <taxon>Eukaryota</taxon>
        <taxon>Viridiplantae</taxon>
        <taxon>Streptophyta</taxon>
        <taxon>Embryophyta</taxon>
        <taxon>Tracheophyta</taxon>
        <taxon>Spermatophyta</taxon>
        <taxon>Magnoliopsida</taxon>
        <taxon>eudicotyledons</taxon>
        <taxon>Gunneridae</taxon>
        <taxon>Pentapetalae</taxon>
        <taxon>rosids</taxon>
        <taxon>malvids</taxon>
        <taxon>Brassicales</taxon>
        <taxon>Brassicaceae</taxon>
        <taxon>Camelineae</taxon>
        <taxon>Arabidopsis</taxon>
    </lineage>
</organism>